<gene>
    <name evidence="2" type="ORF">SFSGTM_31540</name>
</gene>
<protein>
    <submittedName>
        <fullName evidence="2">Flagellar motor protein MotB</fullName>
    </submittedName>
</protein>
<name>A0A809RLK9_9PROT</name>
<dbReference type="Proteomes" id="UP000463939">
    <property type="component" value="Chromosome"/>
</dbReference>
<dbReference type="GO" id="GO:0090313">
    <property type="term" value="P:regulation of protein targeting to membrane"/>
    <property type="evidence" value="ECO:0007669"/>
    <property type="project" value="TreeGrafter"/>
</dbReference>
<keyword evidence="3" id="KW-1185">Reference proteome</keyword>
<proteinExistence type="predicted"/>
<organism evidence="2 3">
    <name type="scientific">Sulfuriferula nivalis</name>
    <dbReference type="NCBI Taxonomy" id="2675298"/>
    <lineage>
        <taxon>Bacteria</taxon>
        <taxon>Pseudomonadati</taxon>
        <taxon>Pseudomonadota</taxon>
        <taxon>Betaproteobacteria</taxon>
        <taxon>Nitrosomonadales</taxon>
        <taxon>Sulfuricellaceae</taxon>
        <taxon>Sulfuriferula</taxon>
    </lineage>
</organism>
<dbReference type="PANTHER" id="PTHR30441:SF8">
    <property type="entry name" value="DUF748 DOMAIN-CONTAINING PROTEIN"/>
    <property type="match status" value="1"/>
</dbReference>
<dbReference type="KEGG" id="sniv:SFSGTM_31540"/>
<keyword evidence="2" id="KW-0969">Cilium</keyword>
<sequence length="1178" mass="128121">MNLPAFITSPSSIKWSRRLVIATLIFWATGFFIMPYAAKPLLEKLITDKYHRPVSIDSISINPIVLSARIKQFNMLDRDGKSPLLKFKELYVNVQARSIFAGAPVVEALQLTQPELHITRLTANTYNITDIIDDILKPSDSKTLFSLNNIQVTQGLINFDDQPVHTQQVVSDLNLNIPFISNLPYQSESYVTPLLMAKINGAAIKLTGRSQPFATSHQSMIDLKLTDVDIAKYMGYVPAKLNFSVSSAHLDTNLVINFAENTQHQPTLNLSGTASLSQIQMAQANNSLLAIKQLSVKLDNADLFGMHFKLSQLNIDSPDINLTRNTHGQLNFSQLLPSSPAEKSAPAAKSNPVLLEIADVNLTHGSVNFNDEVPSPVFHTRLNDIDIHLKQFSTAANHPMNILASLTTDYHATLSNTTKLTLNPLAAEGDLQLTDIALEHYAPYYNKLILFNPAGTANLASHYQFSLTDNTPQLRLSQLNGDISQLQFQQHSNNLLKIAHLAVKQGELDLAKHSVTLGEISTEDGLIEVKRNRGGVINFTQLTPDHPTHAHASTTSPDWTVAVSQFALSNYAVNFTDASAASPVTVKTSNIKLSASDFSTVANNKTKLDLQLNINRTGKLVVNGLITPTPFSGTLNLTARGIDIVPIQPYFADQLNVTVTDGDVSAKGKLQLATHDKQPTTINYTGNANITSFASVDNQDSADFLKWDNLALQHINFASQPQRLSINTISLAGLYSRLIINPDGKLNVQNIVKTSATPTTTSVAPAAAVPAPQPAKQPAVVSINKIALNKGHVNFTDHYIKPNYSANLTDLNGGVTGLSSLASSKADILINGKVDNQGQLDISGQVNPLSGNLYLNLLAKLSDFELSPLTPYSAKYAGYGIQKGKLGFEVKYQINDRKLSAENHLYLNQLTLGDKIDSPTATKLPVTLALALLKDRNGNIDINLPISGSLDDPQFSIGGLIIKVIVNLLVKAVTSPFALIGGLLGGDSAQLSFLDFPAGSAIINEAGITKLDHLSKALADRPSLKLDIAGRVDTETDSNGLRQLAFERLLKVQKLKQLVKDGVSITSADDIKIASNEYTTYLKAAYKADKIPDKPKIMGLIDKDIPPAQMEKLMLANIKISADDLRDLTIKRAQAAKEYLLKSGAIDATRIFITTAKTESEEQKKLPDNRVDFILGSH</sequence>
<dbReference type="Gene3D" id="3.30.1330.60">
    <property type="entry name" value="OmpA-like domain"/>
    <property type="match status" value="1"/>
</dbReference>
<evidence type="ECO:0000313" key="2">
    <source>
        <dbReference type="EMBL" id="BBP02446.1"/>
    </source>
</evidence>
<keyword evidence="2" id="KW-0966">Cell projection</keyword>
<keyword evidence="1" id="KW-0472">Membrane</keyword>
<dbReference type="InterPro" id="IPR008023">
    <property type="entry name" value="DUF748"/>
</dbReference>
<keyword evidence="1" id="KW-0812">Transmembrane</keyword>
<dbReference type="InterPro" id="IPR052894">
    <property type="entry name" value="AsmA-related"/>
</dbReference>
<dbReference type="RefSeq" id="WP_162086080.1">
    <property type="nucleotide sequence ID" value="NZ_AP021881.1"/>
</dbReference>
<feature type="transmembrane region" description="Helical" evidence="1">
    <location>
        <begin position="19"/>
        <end position="38"/>
    </location>
</feature>
<evidence type="ECO:0000313" key="3">
    <source>
        <dbReference type="Proteomes" id="UP000463939"/>
    </source>
</evidence>
<evidence type="ECO:0000256" key="1">
    <source>
        <dbReference type="SAM" id="Phobius"/>
    </source>
</evidence>
<keyword evidence="2" id="KW-0282">Flagellum</keyword>
<dbReference type="GO" id="GO:0005886">
    <property type="term" value="C:plasma membrane"/>
    <property type="evidence" value="ECO:0007669"/>
    <property type="project" value="TreeGrafter"/>
</dbReference>
<dbReference type="Pfam" id="PF05359">
    <property type="entry name" value="DUF748"/>
    <property type="match status" value="2"/>
</dbReference>
<keyword evidence="1" id="KW-1133">Transmembrane helix</keyword>
<dbReference type="AlphaFoldDB" id="A0A809RLK9"/>
<reference evidence="3" key="1">
    <citation type="submission" date="2019-11" db="EMBL/GenBank/DDBJ databases">
        <title>Isolation and characterization of a novel species in the genus Sulfuriferula.</title>
        <authorList>
            <person name="Mochizuki J."/>
            <person name="Kojima H."/>
            <person name="Fukui M."/>
        </authorList>
    </citation>
    <scope>NUCLEOTIDE SEQUENCE [LARGE SCALE GENOMIC DNA]</scope>
    <source>
        <strain evidence="3">SGTM</strain>
    </source>
</reference>
<dbReference type="PANTHER" id="PTHR30441">
    <property type="entry name" value="DUF748 DOMAIN-CONTAINING PROTEIN"/>
    <property type="match status" value="1"/>
</dbReference>
<dbReference type="InterPro" id="IPR036737">
    <property type="entry name" value="OmpA-like_sf"/>
</dbReference>
<dbReference type="EMBL" id="AP021881">
    <property type="protein sequence ID" value="BBP02446.1"/>
    <property type="molecule type" value="Genomic_DNA"/>
</dbReference>
<accession>A0A809RLK9</accession>